<sequence>MPADSYDLGQAIADKYLVPPIGRPISLGFMTCGIRYVDLSQAEKDQWDLLDWEDGLVPDEIDAAAVYKRLFNADTVDTVLEVLMNEGLKVAGGDRLGKTIVFAKNSAHAEFIAERFDLNYPEYLGNFARVITYKVEHSQDLIEKFSAAEKSPHIAISVDVLDTGIDVPEVVNLVFFKPVFSKTKYWQMIGRGTRRRPDLYGPGADKENFKIFDVCGNIDFCNQDFPESGSTATQPLRQRVFKGRVGLLATIDRLGAPSPAEAVLRASRTGRLHGVVAGMNRNNFLVRRHLRNVERFAETSVWNAGSTVDGRPRGRGREPVESAVCG</sequence>
<dbReference type="PANTHER" id="PTHR47396">
    <property type="entry name" value="TYPE I RESTRICTION ENZYME ECOKI R PROTEIN"/>
    <property type="match status" value="1"/>
</dbReference>
<evidence type="ECO:0000313" key="4">
    <source>
        <dbReference type="Proteomes" id="UP000298170"/>
    </source>
</evidence>
<keyword evidence="4" id="KW-1185">Reference proteome</keyword>
<dbReference type="Gene3D" id="3.40.50.300">
    <property type="entry name" value="P-loop containing nucleotide triphosphate hydrolases"/>
    <property type="match status" value="1"/>
</dbReference>
<comment type="caution">
    <text evidence="3">The sequence shown here is derived from an EMBL/GenBank/DDBJ whole genome shotgun (WGS) entry which is preliminary data.</text>
</comment>
<organism evidence="3 4">
    <name type="scientific">Cryobacterium suzukii</name>
    <dbReference type="NCBI Taxonomy" id="1259198"/>
    <lineage>
        <taxon>Bacteria</taxon>
        <taxon>Bacillati</taxon>
        <taxon>Actinomycetota</taxon>
        <taxon>Actinomycetes</taxon>
        <taxon>Micrococcales</taxon>
        <taxon>Microbacteriaceae</taxon>
        <taxon>Cryobacterium</taxon>
    </lineage>
</organism>
<proteinExistence type="predicted"/>
<dbReference type="InterPro" id="IPR027417">
    <property type="entry name" value="P-loop_NTPase"/>
</dbReference>
<protein>
    <recommendedName>
        <fullName evidence="2">Helicase C-terminal domain-containing protein</fullName>
    </recommendedName>
</protein>
<dbReference type="GO" id="GO:0005829">
    <property type="term" value="C:cytosol"/>
    <property type="evidence" value="ECO:0007669"/>
    <property type="project" value="TreeGrafter"/>
</dbReference>
<dbReference type="RefSeq" id="WP_134513066.1">
    <property type="nucleotide sequence ID" value="NZ_SOHJ01000002.1"/>
</dbReference>
<dbReference type="Pfam" id="PF00271">
    <property type="entry name" value="Helicase_C"/>
    <property type="match status" value="1"/>
</dbReference>
<evidence type="ECO:0000313" key="3">
    <source>
        <dbReference type="EMBL" id="TFD62718.1"/>
    </source>
</evidence>
<dbReference type="AlphaFoldDB" id="A0A4R9AI86"/>
<feature type="domain" description="Helicase C-terminal" evidence="2">
    <location>
        <begin position="75"/>
        <end position="237"/>
    </location>
</feature>
<accession>A0A4R9AI86</accession>
<dbReference type="EMBL" id="SOHJ01000002">
    <property type="protein sequence ID" value="TFD62718.1"/>
    <property type="molecule type" value="Genomic_DNA"/>
</dbReference>
<evidence type="ECO:0000259" key="2">
    <source>
        <dbReference type="PROSITE" id="PS51194"/>
    </source>
</evidence>
<dbReference type="SUPFAM" id="SSF52540">
    <property type="entry name" value="P-loop containing nucleoside triphosphate hydrolases"/>
    <property type="match status" value="1"/>
</dbReference>
<reference evidence="3 4" key="1">
    <citation type="submission" date="2019-03" db="EMBL/GenBank/DDBJ databases">
        <title>Genomics of glacier-inhabiting Cryobacterium strains.</title>
        <authorList>
            <person name="Liu Q."/>
            <person name="Xin Y.-H."/>
        </authorList>
    </citation>
    <scope>NUCLEOTIDE SEQUENCE [LARGE SCALE GENOMIC DNA]</scope>
    <source>
        <strain evidence="3 4">Sr39</strain>
    </source>
</reference>
<feature type="region of interest" description="Disordered" evidence="1">
    <location>
        <begin position="306"/>
        <end position="326"/>
    </location>
</feature>
<feature type="compositionally biased region" description="Basic and acidic residues" evidence="1">
    <location>
        <begin position="310"/>
        <end position="320"/>
    </location>
</feature>
<dbReference type="InterPro" id="IPR050742">
    <property type="entry name" value="Helicase_Restrict-Modif_Enz"/>
</dbReference>
<gene>
    <name evidence="3" type="ORF">E3T39_01915</name>
</gene>
<name>A0A4R9AI86_9MICO</name>
<dbReference type="CDD" id="cd18799">
    <property type="entry name" value="SF2_C_EcoAI-like"/>
    <property type="match status" value="1"/>
</dbReference>
<dbReference type="PANTHER" id="PTHR47396:SF1">
    <property type="entry name" value="ATP-DEPENDENT HELICASE IRC3-RELATED"/>
    <property type="match status" value="1"/>
</dbReference>
<dbReference type="Proteomes" id="UP000298170">
    <property type="component" value="Unassembled WGS sequence"/>
</dbReference>
<dbReference type="InterPro" id="IPR001650">
    <property type="entry name" value="Helicase_C-like"/>
</dbReference>
<dbReference type="SMART" id="SM00490">
    <property type="entry name" value="HELICc"/>
    <property type="match status" value="1"/>
</dbReference>
<evidence type="ECO:0000256" key="1">
    <source>
        <dbReference type="SAM" id="MobiDB-lite"/>
    </source>
</evidence>
<dbReference type="OrthoDB" id="9776021at2"/>
<dbReference type="PROSITE" id="PS51194">
    <property type="entry name" value="HELICASE_CTER"/>
    <property type="match status" value="1"/>
</dbReference>